<organism evidence="1 3">
    <name type="scientific">Bacteroides ovatus</name>
    <dbReference type="NCBI Taxonomy" id="28116"/>
    <lineage>
        <taxon>Bacteria</taxon>
        <taxon>Pseudomonadati</taxon>
        <taxon>Bacteroidota</taxon>
        <taxon>Bacteroidia</taxon>
        <taxon>Bacteroidales</taxon>
        <taxon>Bacteroidaceae</taxon>
        <taxon>Bacteroides</taxon>
    </lineage>
</organism>
<evidence type="ECO:0000313" key="3">
    <source>
        <dbReference type="Proteomes" id="UP000435985"/>
    </source>
</evidence>
<sequence length="267" mass="30401">MKYLLICAGLLLIVFHSWGQERLADRIAPPSGYVRETCSDNSFTTYLRNLPLLPKGSKVLLYNGKEKANQAAAFAVVDMEIGNRDLQQCADAVIRLRAEYLWKHKRYADIKFNFTSGFTAEYKKWAEGNRIKVNGNQVQWYASGKGVDYSYKTFRNYLDMVFMYAGTASLSRELPTVLYTSLQPGDVFIKGGSPGHAVIVMDVAIHPNTGKKVFLLAQSYMPAQQIHILVNPTSRNLSPWYELTETDAGKLYTPEWIFEKKDLKRFK</sequence>
<reference evidence="1 3" key="1">
    <citation type="journal article" date="2019" name="Nat. Med.">
        <title>A library of human gut bacterial isolates paired with longitudinal multiomics data enables mechanistic microbiome research.</title>
        <authorList>
            <person name="Poyet M."/>
            <person name="Groussin M."/>
            <person name="Gibbons S.M."/>
            <person name="Avila-Pacheco J."/>
            <person name="Jiang X."/>
            <person name="Kearney S.M."/>
            <person name="Perrotta A.R."/>
            <person name="Berdy B."/>
            <person name="Zhao S."/>
            <person name="Lieberman T.D."/>
            <person name="Swanson P.K."/>
            <person name="Smith M."/>
            <person name="Roesemann S."/>
            <person name="Alexander J.E."/>
            <person name="Rich S.A."/>
            <person name="Livny J."/>
            <person name="Vlamakis H."/>
            <person name="Clish C."/>
            <person name="Bullock K."/>
            <person name="Deik A."/>
            <person name="Scott J."/>
            <person name="Pierce K.A."/>
            <person name="Xavier R.J."/>
            <person name="Alm E.J."/>
        </authorList>
    </citation>
    <scope>NUCLEOTIDE SEQUENCE [LARGE SCALE GENOMIC DNA]</scope>
    <source>
        <strain evidence="1 3">BIOML-A14</strain>
    </source>
</reference>
<gene>
    <name evidence="1" type="ORF">F3B98_23595</name>
    <name evidence="2" type="ORF">PO382_25905</name>
</gene>
<reference evidence="2" key="2">
    <citation type="submission" date="2022-10" db="EMBL/GenBank/DDBJ databases">
        <title>Human gut microbiome strain richness.</title>
        <authorList>
            <person name="Chen-Liaw A."/>
        </authorList>
    </citation>
    <scope>NUCLEOTIDE SEQUENCE</scope>
    <source>
        <strain evidence="2">BSD2780120875st1_E1_BSD2780120875_150330</strain>
    </source>
</reference>
<dbReference type="AlphaFoldDB" id="A0A139LL30"/>
<protein>
    <submittedName>
        <fullName evidence="2">DUF4846 domain-containing protein</fullName>
    </submittedName>
</protein>
<dbReference type="Pfam" id="PF16138">
    <property type="entry name" value="DUF4846"/>
    <property type="match status" value="1"/>
</dbReference>
<evidence type="ECO:0000313" key="2">
    <source>
        <dbReference type="EMBL" id="MDC2745630.1"/>
    </source>
</evidence>
<dbReference type="InterPro" id="IPR032315">
    <property type="entry name" value="DUF4846"/>
</dbReference>
<dbReference type="RefSeq" id="WP_032855899.1">
    <property type="nucleotide sequence ID" value="NZ_CAXTIO010000038.1"/>
</dbReference>
<proteinExistence type="predicted"/>
<dbReference type="EMBL" id="JAQNZF010000068">
    <property type="protein sequence ID" value="MDC2745630.1"/>
    <property type="molecule type" value="Genomic_DNA"/>
</dbReference>
<accession>A0A139LL30</accession>
<name>A0A139LL30_BACOV</name>
<dbReference type="Proteomes" id="UP001219389">
    <property type="component" value="Unassembled WGS sequence"/>
</dbReference>
<comment type="caution">
    <text evidence="1">The sequence shown here is derived from an EMBL/GenBank/DDBJ whole genome shotgun (WGS) entry which is preliminary data.</text>
</comment>
<dbReference type="STRING" id="28116.Bovatus_00842"/>
<evidence type="ECO:0000313" key="1">
    <source>
        <dbReference type="EMBL" id="KAA4661294.1"/>
    </source>
</evidence>
<dbReference type="EMBL" id="VWFO01000045">
    <property type="protein sequence ID" value="KAA4661294.1"/>
    <property type="molecule type" value="Genomic_DNA"/>
</dbReference>
<dbReference type="Proteomes" id="UP000435985">
    <property type="component" value="Unassembled WGS sequence"/>
</dbReference>